<evidence type="ECO:0000313" key="1">
    <source>
        <dbReference type="EMBL" id="OWK42176.1"/>
    </source>
</evidence>
<sequence length="103" mass="11691">MLYTDWKMAFLSGVDPVKWTAENGRGDPDAWGKEDRYSKLLHRVDQDSLFAMDAIVAVKPRAKHLSAFRNNQTRFVEALGVVVRTIRDINREADKTLEDVGGI</sequence>
<organism evidence="1 2">
    <name type="scientific">Fimbriiglobus ruber</name>
    <dbReference type="NCBI Taxonomy" id="1908690"/>
    <lineage>
        <taxon>Bacteria</taxon>
        <taxon>Pseudomonadati</taxon>
        <taxon>Planctomycetota</taxon>
        <taxon>Planctomycetia</taxon>
        <taxon>Gemmatales</taxon>
        <taxon>Gemmataceae</taxon>
        <taxon>Fimbriiglobus</taxon>
    </lineage>
</organism>
<proteinExistence type="predicted"/>
<protein>
    <submittedName>
        <fullName evidence="1">Uncharacterized protein</fullName>
    </submittedName>
</protein>
<gene>
    <name evidence="1" type="ORF">FRUB_04254</name>
</gene>
<name>A0A225DWW3_9BACT</name>
<reference evidence="2" key="1">
    <citation type="submission" date="2017-06" db="EMBL/GenBank/DDBJ databases">
        <title>Genome analysis of Fimbriiglobus ruber SP5, the first member of the order Planctomycetales with confirmed chitinolytic capability.</title>
        <authorList>
            <person name="Ravin N.V."/>
            <person name="Rakitin A.L."/>
            <person name="Ivanova A.A."/>
            <person name="Beletsky A.V."/>
            <person name="Kulichevskaya I.S."/>
            <person name="Mardanov A.V."/>
            <person name="Dedysh S.N."/>
        </authorList>
    </citation>
    <scope>NUCLEOTIDE SEQUENCE [LARGE SCALE GENOMIC DNA]</scope>
    <source>
        <strain evidence="2">SP5</strain>
    </source>
</reference>
<evidence type="ECO:0000313" key="2">
    <source>
        <dbReference type="Proteomes" id="UP000214646"/>
    </source>
</evidence>
<dbReference type="AlphaFoldDB" id="A0A225DWW3"/>
<dbReference type="EMBL" id="NIDE01000005">
    <property type="protein sequence ID" value="OWK42176.1"/>
    <property type="molecule type" value="Genomic_DNA"/>
</dbReference>
<keyword evidence="2" id="KW-1185">Reference proteome</keyword>
<dbReference type="Proteomes" id="UP000214646">
    <property type="component" value="Unassembled WGS sequence"/>
</dbReference>
<comment type="caution">
    <text evidence="1">The sequence shown here is derived from an EMBL/GenBank/DDBJ whole genome shotgun (WGS) entry which is preliminary data.</text>
</comment>
<accession>A0A225DWW3</accession>